<sequence>MYMNSSGGESGYSLTFLGKKVGRHHSVAPAGKHCAWEPTNRSSCPEDSVVSLRPGRAPVAAPVHADLPGSVSELEDERPCPIIHHAQFDQSKDKPTGVSGRKVEAR</sequence>
<evidence type="ECO:0000313" key="3">
    <source>
        <dbReference type="Proteomes" id="UP001178508"/>
    </source>
</evidence>
<feature type="compositionally biased region" description="Basic and acidic residues" evidence="1">
    <location>
        <begin position="86"/>
        <end position="106"/>
    </location>
</feature>
<accession>A0AAV1G393</accession>
<reference evidence="2" key="1">
    <citation type="submission" date="2023-08" db="EMBL/GenBank/DDBJ databases">
        <authorList>
            <person name="Alioto T."/>
            <person name="Alioto T."/>
            <person name="Gomez Garrido J."/>
        </authorList>
    </citation>
    <scope>NUCLEOTIDE SEQUENCE</scope>
</reference>
<keyword evidence="3" id="KW-1185">Reference proteome</keyword>
<protein>
    <submittedName>
        <fullName evidence="2">Uncharacterized protein si:dkey-96l17.6</fullName>
    </submittedName>
</protein>
<dbReference type="Proteomes" id="UP001178508">
    <property type="component" value="Chromosome 12"/>
</dbReference>
<dbReference type="EMBL" id="OY660875">
    <property type="protein sequence ID" value="CAJ1067962.1"/>
    <property type="molecule type" value="Genomic_DNA"/>
</dbReference>
<gene>
    <name evidence="2" type="ORF">XNOV1_A037365</name>
</gene>
<dbReference type="AlphaFoldDB" id="A0AAV1G393"/>
<feature type="region of interest" description="Disordered" evidence="1">
    <location>
        <begin position="83"/>
        <end position="106"/>
    </location>
</feature>
<evidence type="ECO:0000313" key="2">
    <source>
        <dbReference type="EMBL" id="CAJ1067962.1"/>
    </source>
</evidence>
<evidence type="ECO:0000256" key="1">
    <source>
        <dbReference type="SAM" id="MobiDB-lite"/>
    </source>
</evidence>
<name>A0AAV1G393_XYRNO</name>
<proteinExistence type="predicted"/>
<organism evidence="2 3">
    <name type="scientific">Xyrichtys novacula</name>
    <name type="common">Pearly razorfish</name>
    <name type="synonym">Hemipteronotus novacula</name>
    <dbReference type="NCBI Taxonomy" id="13765"/>
    <lineage>
        <taxon>Eukaryota</taxon>
        <taxon>Metazoa</taxon>
        <taxon>Chordata</taxon>
        <taxon>Craniata</taxon>
        <taxon>Vertebrata</taxon>
        <taxon>Euteleostomi</taxon>
        <taxon>Actinopterygii</taxon>
        <taxon>Neopterygii</taxon>
        <taxon>Teleostei</taxon>
        <taxon>Neoteleostei</taxon>
        <taxon>Acanthomorphata</taxon>
        <taxon>Eupercaria</taxon>
        <taxon>Labriformes</taxon>
        <taxon>Labridae</taxon>
        <taxon>Xyrichtys</taxon>
    </lineage>
</organism>